<accession>G7YBE1</accession>
<reference key="2">
    <citation type="submission" date="2011-10" db="EMBL/GenBank/DDBJ databases">
        <title>The genome and transcriptome sequence of Clonorchis sinensis provide insights into the carcinogenic liver fluke.</title>
        <authorList>
            <person name="Wang X."/>
            <person name="Huang Y."/>
            <person name="Chen W."/>
            <person name="Liu H."/>
            <person name="Guo L."/>
            <person name="Chen Y."/>
            <person name="Luo F."/>
            <person name="Zhou W."/>
            <person name="Sun J."/>
            <person name="Mao Q."/>
            <person name="Liang P."/>
            <person name="Zhou C."/>
            <person name="Tian Y."/>
            <person name="Men J."/>
            <person name="Lv X."/>
            <person name="Huang L."/>
            <person name="Zhou J."/>
            <person name="Hu Y."/>
            <person name="Li R."/>
            <person name="Zhang F."/>
            <person name="Lei H."/>
            <person name="Li X."/>
            <person name="Hu X."/>
            <person name="Liang C."/>
            <person name="Xu J."/>
            <person name="Wu Z."/>
            <person name="Yu X."/>
        </authorList>
    </citation>
    <scope>NUCLEOTIDE SEQUENCE</scope>
    <source>
        <strain>Henan</strain>
    </source>
</reference>
<evidence type="ECO:0000313" key="1">
    <source>
        <dbReference type="EMBL" id="GAA50275.1"/>
    </source>
</evidence>
<evidence type="ECO:0000313" key="2">
    <source>
        <dbReference type="Proteomes" id="UP000008909"/>
    </source>
</evidence>
<reference evidence="1" key="1">
    <citation type="journal article" date="2011" name="Genome Biol.">
        <title>The draft genome of the carcinogenic human liver fluke Clonorchis sinensis.</title>
        <authorList>
            <person name="Wang X."/>
            <person name="Chen W."/>
            <person name="Huang Y."/>
            <person name="Sun J."/>
            <person name="Men J."/>
            <person name="Liu H."/>
            <person name="Luo F."/>
            <person name="Guo L."/>
            <person name="Lv X."/>
            <person name="Deng C."/>
            <person name="Zhou C."/>
            <person name="Fan Y."/>
            <person name="Li X."/>
            <person name="Huang L."/>
            <person name="Hu Y."/>
            <person name="Liang C."/>
            <person name="Hu X."/>
            <person name="Xu J."/>
            <person name="Yu X."/>
        </authorList>
    </citation>
    <scope>NUCLEOTIDE SEQUENCE [LARGE SCALE GENOMIC DNA]</scope>
    <source>
        <strain evidence="1">Henan</strain>
    </source>
</reference>
<gene>
    <name evidence="1" type="ORF">CLF_104317</name>
</gene>
<organism evidence="1 2">
    <name type="scientific">Clonorchis sinensis</name>
    <name type="common">Chinese liver fluke</name>
    <dbReference type="NCBI Taxonomy" id="79923"/>
    <lineage>
        <taxon>Eukaryota</taxon>
        <taxon>Metazoa</taxon>
        <taxon>Spiralia</taxon>
        <taxon>Lophotrochozoa</taxon>
        <taxon>Platyhelminthes</taxon>
        <taxon>Trematoda</taxon>
        <taxon>Digenea</taxon>
        <taxon>Opisthorchiida</taxon>
        <taxon>Opisthorchiata</taxon>
        <taxon>Opisthorchiidae</taxon>
        <taxon>Clonorchis</taxon>
    </lineage>
</organism>
<proteinExistence type="predicted"/>
<dbReference type="AlphaFoldDB" id="G7YBE1"/>
<keyword evidence="2" id="KW-1185">Reference proteome</keyword>
<feature type="non-terminal residue" evidence="1">
    <location>
        <position position="1"/>
    </location>
</feature>
<name>G7YBE1_CLOSI</name>
<dbReference type="Proteomes" id="UP000008909">
    <property type="component" value="Unassembled WGS sequence"/>
</dbReference>
<dbReference type="EMBL" id="DF143030">
    <property type="protein sequence ID" value="GAA50275.1"/>
    <property type="molecule type" value="Genomic_DNA"/>
</dbReference>
<sequence>PALRTDHSVRLESAFRAASVRHMAPTSSGISELIFKPPHPVHLAAFNICTLKQAGQQAALTLTLDSAVMCPKIISIDSCDRIPETTCEGSHQGSEWNDIVLIFEEEEEVQVLLDELTKIIPSFGMHFAPTKCDTEDELAFRKMRNRCKAEIRRWSIRKQTMILSFTRKNKNVLLKPTTFLDRNMRLTSDPVVGDPNIVYGFELVEETSRNCGIISGWPNLSENSLGTKELVPETGPDEKFARSCDYRLDWARGCGRDFEENSCGSAITLGMTVPCHHCADMLRFMDSPVTVIKGAAIGEGLRNGHQGCRDRRRDAQFRGSWIWLNMGAHYLCISKDYSLSEAAFMCRKKKSRRLPVFLLRFYRKEKTKENSYVFGANMQFVISRSRPQATCDRIVATTLRNMISGTSCTTVFRIKIPEPLILCNSQLAAKGNRRPLLYVQEGNFALKTSCPQYTSERQPLNDKNKTYSGNLGESLDPVYQMNKVKYEQVSGSHGPLACCDSDGRGSQNNNCSTCKLLFSCSVSSSFSPSTSVTSLYKKFVLLNYTRYRPLFGSNVTLRLLLSDRCCDCRNYDARLHNSDTKTCLRASGPASTMSSTSTFGHLPMSPLTSIASTKFTANVTDAVSHEHLSGAAIEGDGTVSCPRTPDLMTLLFPPKRFGFKYLLSQRYCKALSRTNFMSSPFTLRLQIRPYSGCYIKPHVALPVRPLKSTSNPTYHVLALILIYLHHPFIAPEHHFRLPPPLFAPYPPLHLNDAEDDTADDSQFNCMPSSRRHSLPYTEPDTPLPVRHCMTKSDLCDRISIPNLDKPPNYDGIHYTTLLMRTLERLVKDPLTKFFLASSAMDDPKYGFLSQKSVSGCLLHFFEITTAAYDAGHSTVIVCLDIQKARIYLMLQLNDYFYPAWSECAVLPAWFFPR</sequence>
<protein>
    <submittedName>
        <fullName evidence="1">Uncharacterized protein</fullName>
    </submittedName>
</protein>